<keyword evidence="1" id="KW-0963">Cytoplasm</keyword>
<dbReference type="EMBL" id="BAABHO010000077">
    <property type="protein sequence ID" value="GAA4811873.1"/>
    <property type="molecule type" value="Genomic_DNA"/>
</dbReference>
<dbReference type="PANTHER" id="PTHR19136">
    <property type="entry name" value="MOLYBDENUM COFACTOR GUANYLYLTRANSFERASE"/>
    <property type="match status" value="1"/>
</dbReference>
<comment type="caution">
    <text evidence="10">The sequence shown here is derived from an EMBL/GenBank/DDBJ whole genome shotgun (WGS) entry which is preliminary data.</text>
</comment>
<keyword evidence="7" id="KW-0501">Molybdenum cofactor biosynthesis</keyword>
<organism evidence="10 11">
    <name type="scientific">Actinomycetospora chlora</name>
    <dbReference type="NCBI Taxonomy" id="663608"/>
    <lineage>
        <taxon>Bacteria</taxon>
        <taxon>Bacillati</taxon>
        <taxon>Actinomycetota</taxon>
        <taxon>Actinomycetes</taxon>
        <taxon>Pseudonocardiales</taxon>
        <taxon>Pseudonocardiaceae</taxon>
        <taxon>Actinomycetospora</taxon>
    </lineage>
</organism>
<keyword evidence="2" id="KW-0808">Transferase</keyword>
<feature type="region of interest" description="Disordered" evidence="8">
    <location>
        <begin position="192"/>
        <end position="215"/>
    </location>
</feature>
<name>A0ABP9CJ27_9PSEU</name>
<feature type="domain" description="MobA-like NTP transferase" evidence="9">
    <location>
        <begin position="4"/>
        <end position="163"/>
    </location>
</feature>
<dbReference type="Gene3D" id="3.90.550.10">
    <property type="entry name" value="Spore Coat Polysaccharide Biosynthesis Protein SpsA, Chain A"/>
    <property type="match status" value="1"/>
</dbReference>
<gene>
    <name evidence="10" type="ORF">GCM10023200_57070</name>
</gene>
<dbReference type="InterPro" id="IPR029044">
    <property type="entry name" value="Nucleotide-diphossugar_trans"/>
</dbReference>
<keyword evidence="11" id="KW-1185">Reference proteome</keyword>
<evidence type="ECO:0000259" key="9">
    <source>
        <dbReference type="Pfam" id="PF12804"/>
    </source>
</evidence>
<dbReference type="PANTHER" id="PTHR19136:SF81">
    <property type="entry name" value="MOLYBDENUM COFACTOR GUANYLYLTRANSFERASE"/>
    <property type="match status" value="1"/>
</dbReference>
<evidence type="ECO:0000256" key="5">
    <source>
        <dbReference type="ARBA" id="ARBA00022842"/>
    </source>
</evidence>
<evidence type="ECO:0000256" key="6">
    <source>
        <dbReference type="ARBA" id="ARBA00023134"/>
    </source>
</evidence>
<evidence type="ECO:0000256" key="4">
    <source>
        <dbReference type="ARBA" id="ARBA00022741"/>
    </source>
</evidence>
<sequence>MTAGIVLAGGRSRRMGTDKAALRRDGTTLLGHVLGVLAAAVDGPLLVVGAADGVRALPPEAAGAPWRDRARVVHDPVADDGPLRGLATGLHAAAGDGETAAFAAAVDLPHLHPAVVRAVVARLVLPAEIALPVLDGHRQPLLAAYATGLAARADDLLARGERRTGALAAASRVVELSPEALLADPDVAAHDPDLASGRGVNTPADWTRITGRGHP</sequence>
<reference evidence="11" key="1">
    <citation type="journal article" date="2019" name="Int. J. Syst. Evol. Microbiol.">
        <title>The Global Catalogue of Microorganisms (GCM) 10K type strain sequencing project: providing services to taxonomists for standard genome sequencing and annotation.</title>
        <authorList>
            <consortium name="The Broad Institute Genomics Platform"/>
            <consortium name="The Broad Institute Genome Sequencing Center for Infectious Disease"/>
            <person name="Wu L."/>
            <person name="Ma J."/>
        </authorList>
    </citation>
    <scope>NUCLEOTIDE SEQUENCE [LARGE SCALE GENOMIC DNA]</scope>
    <source>
        <strain evidence="11">JCM 17979</strain>
    </source>
</reference>
<evidence type="ECO:0000256" key="2">
    <source>
        <dbReference type="ARBA" id="ARBA00022679"/>
    </source>
</evidence>
<evidence type="ECO:0000256" key="7">
    <source>
        <dbReference type="ARBA" id="ARBA00023150"/>
    </source>
</evidence>
<dbReference type="RefSeq" id="WP_345424357.1">
    <property type="nucleotide sequence ID" value="NZ_BAABHO010000077.1"/>
</dbReference>
<dbReference type="InterPro" id="IPR025877">
    <property type="entry name" value="MobA-like_NTP_Trfase"/>
</dbReference>
<dbReference type="InterPro" id="IPR013482">
    <property type="entry name" value="Molybde_CF_guanTrfase"/>
</dbReference>
<evidence type="ECO:0000256" key="3">
    <source>
        <dbReference type="ARBA" id="ARBA00022723"/>
    </source>
</evidence>
<evidence type="ECO:0000313" key="11">
    <source>
        <dbReference type="Proteomes" id="UP001500928"/>
    </source>
</evidence>
<dbReference type="CDD" id="cd02503">
    <property type="entry name" value="MobA"/>
    <property type="match status" value="1"/>
</dbReference>
<keyword evidence="4" id="KW-0547">Nucleotide-binding</keyword>
<evidence type="ECO:0000256" key="1">
    <source>
        <dbReference type="ARBA" id="ARBA00022490"/>
    </source>
</evidence>
<evidence type="ECO:0000313" key="10">
    <source>
        <dbReference type="EMBL" id="GAA4811873.1"/>
    </source>
</evidence>
<protein>
    <recommendedName>
        <fullName evidence="9">MobA-like NTP transferase domain-containing protein</fullName>
    </recommendedName>
</protein>
<keyword evidence="5" id="KW-0460">Magnesium</keyword>
<proteinExistence type="predicted"/>
<keyword evidence="3" id="KW-0479">Metal-binding</keyword>
<dbReference type="Proteomes" id="UP001500928">
    <property type="component" value="Unassembled WGS sequence"/>
</dbReference>
<accession>A0ABP9CJ27</accession>
<dbReference type="Pfam" id="PF12804">
    <property type="entry name" value="NTP_transf_3"/>
    <property type="match status" value="1"/>
</dbReference>
<keyword evidence="6" id="KW-0342">GTP-binding</keyword>
<evidence type="ECO:0000256" key="8">
    <source>
        <dbReference type="SAM" id="MobiDB-lite"/>
    </source>
</evidence>
<dbReference type="SUPFAM" id="SSF53448">
    <property type="entry name" value="Nucleotide-diphospho-sugar transferases"/>
    <property type="match status" value="1"/>
</dbReference>